<protein>
    <submittedName>
        <fullName evidence="2">Uncharacterized protein DUF3592</fullName>
    </submittedName>
</protein>
<reference evidence="2 3" key="1">
    <citation type="submission" date="2018-05" db="EMBL/GenBank/DDBJ databases">
        <title>Genomic Encyclopedia of Type Strains, Phase IV (KMG-IV): sequencing the most valuable type-strain genomes for metagenomic binning, comparative biology and taxonomic classification.</title>
        <authorList>
            <person name="Goeker M."/>
        </authorList>
    </citation>
    <scope>NUCLEOTIDE SEQUENCE [LARGE SCALE GENOMIC DNA]</scope>
    <source>
        <strain evidence="2 3">DSM 26006</strain>
    </source>
</reference>
<keyword evidence="1" id="KW-1133">Transmembrane helix</keyword>
<feature type="transmembrane region" description="Helical" evidence="1">
    <location>
        <begin position="121"/>
        <end position="143"/>
    </location>
</feature>
<name>A0A317RCJ8_9BURK</name>
<gene>
    <name evidence="2" type="ORF">DFR36_103262</name>
</gene>
<organism evidence="2 3">
    <name type="scientific">Melaminivora alkalimesophila</name>
    <dbReference type="NCBI Taxonomy" id="1165852"/>
    <lineage>
        <taxon>Bacteria</taxon>
        <taxon>Pseudomonadati</taxon>
        <taxon>Pseudomonadota</taxon>
        <taxon>Betaproteobacteria</taxon>
        <taxon>Burkholderiales</taxon>
        <taxon>Comamonadaceae</taxon>
        <taxon>Melaminivora</taxon>
    </lineage>
</organism>
<dbReference type="RefSeq" id="WP_019374280.1">
    <property type="nucleotide sequence ID" value="NZ_ALEE01000487.1"/>
</dbReference>
<sequence length="152" mass="16158">MASQDERRFRSVAWGCVVLGSLLLTVGLLAAGGAALFMQRSTQTEGVVLRLQAALTQGRDYGEPDVVPVVGYVDDAGFAREVNGQVGGEPTAWRVGARVPVRYQRLADGALSARIDTPGEVWGVPLGIALFGMAFVGAGVLVLRATRRPDRY</sequence>
<dbReference type="Proteomes" id="UP000246483">
    <property type="component" value="Unassembled WGS sequence"/>
</dbReference>
<keyword evidence="1" id="KW-0472">Membrane</keyword>
<keyword evidence="1" id="KW-0812">Transmembrane</keyword>
<feature type="transmembrane region" description="Helical" evidence="1">
    <location>
        <begin position="12"/>
        <end position="38"/>
    </location>
</feature>
<evidence type="ECO:0000313" key="2">
    <source>
        <dbReference type="EMBL" id="PWW46987.1"/>
    </source>
</evidence>
<proteinExistence type="predicted"/>
<keyword evidence="3" id="KW-1185">Reference proteome</keyword>
<comment type="caution">
    <text evidence="2">The sequence shown here is derived from an EMBL/GenBank/DDBJ whole genome shotgun (WGS) entry which is preliminary data.</text>
</comment>
<accession>A0A317RCJ8</accession>
<dbReference type="AlphaFoldDB" id="A0A317RCJ8"/>
<evidence type="ECO:0000313" key="3">
    <source>
        <dbReference type="Proteomes" id="UP000246483"/>
    </source>
</evidence>
<evidence type="ECO:0000256" key="1">
    <source>
        <dbReference type="SAM" id="Phobius"/>
    </source>
</evidence>
<dbReference type="EMBL" id="QGUB01000003">
    <property type="protein sequence ID" value="PWW46987.1"/>
    <property type="molecule type" value="Genomic_DNA"/>
</dbReference>